<keyword evidence="1" id="KW-0378">Hydrolase</keyword>
<gene>
    <name evidence="4" type="ORF">Krac_2402</name>
</gene>
<keyword evidence="2" id="KW-0720">Serine protease</keyword>
<organism evidence="4 5">
    <name type="scientific">Ktedonobacter racemifer DSM 44963</name>
    <dbReference type="NCBI Taxonomy" id="485913"/>
    <lineage>
        <taxon>Bacteria</taxon>
        <taxon>Bacillati</taxon>
        <taxon>Chloroflexota</taxon>
        <taxon>Ktedonobacteria</taxon>
        <taxon>Ktedonobacterales</taxon>
        <taxon>Ktedonobacteraceae</taxon>
        <taxon>Ktedonobacter</taxon>
    </lineage>
</organism>
<dbReference type="InterPro" id="IPR001375">
    <property type="entry name" value="Peptidase_S9_cat"/>
</dbReference>
<dbReference type="InterPro" id="IPR029058">
    <property type="entry name" value="AB_hydrolase_fold"/>
</dbReference>
<dbReference type="Pfam" id="PF00326">
    <property type="entry name" value="Peptidase_S9"/>
    <property type="match status" value="1"/>
</dbReference>
<dbReference type="InParanoid" id="D6U586"/>
<dbReference type="InterPro" id="IPR011042">
    <property type="entry name" value="6-blade_b-propeller_TolB-like"/>
</dbReference>
<dbReference type="InterPro" id="IPR011659">
    <property type="entry name" value="WD40"/>
</dbReference>
<sequence length="703" mass="78618">MYLIQNIYVHRKCKNIIFSLIKRKFHSTCIRWPIAPQAVKYDIVAKYIDKYRFSFLEKRSFVVRDTNKHESFIPRIPVQSETLFATYFPATPAISPDGRQVAYTLWSFEGEQQKRSGRIWLVDTQGGEPVPFGGNNKSEWGASWSPDGKELAFMALDGEPELPQLFVRALDGKSKARRICSMSRGLEEPIWSPDGSHIGFLARTGQEPDKDPLVLAPASHQRLWAVHRHGDTPRPLTQENITVWEYAWSPDGKHVAIYYSTGPDDTDWYRGQIGIVSIQGGAVRQLTKLARQASGLAWSPDGTRLAYISGEWSDPCRGGGDIFVINVAGGEARNLTPGIDCSPGWCRWLPEGEQLLYAGWYGANAQLGLINEQDGAITLLERENRECILDLSIGFPGVSADLKHLVSVRSSSTQPYEVWLADIAQETAQLAWRRLTHVNKLQEETLALSPSQEIRYPSVDGWLIDAIYTPPPHWSGDSLPPLYVEVHGGPSWARQHSWSPFVQFLAAAGFAILQPNMRGSWGHGVTFADAVLGDMGGKDFQDILHGIDYLVEQKLVDGERVAIGGWSNGGFLSGWAITQEPKRFKAALIGAAIIDWIGMHAGSNIPDADTRLLMQNPLENPEAYLRNSPLAFAGRIETPSLILHGDADPAVPVAQAYAFYRALRERGVPVECVIYPREGHGLSERKHIKDYYERLLHWLKRYV</sequence>
<dbReference type="Proteomes" id="UP000004508">
    <property type="component" value="Unassembled WGS sequence"/>
</dbReference>
<name>D6U586_KTERA</name>
<comment type="caution">
    <text evidence="4">The sequence shown here is derived from an EMBL/GenBank/DDBJ whole genome shotgun (WGS) entry which is preliminary data.</text>
</comment>
<dbReference type="AlphaFoldDB" id="D6U586"/>
<dbReference type="STRING" id="485913.Krac_2402"/>
<dbReference type="GO" id="GO:0004252">
    <property type="term" value="F:serine-type endopeptidase activity"/>
    <property type="evidence" value="ECO:0007669"/>
    <property type="project" value="TreeGrafter"/>
</dbReference>
<accession>D6U586</accession>
<dbReference type="Gene3D" id="3.40.50.1820">
    <property type="entry name" value="alpha/beta hydrolase"/>
    <property type="match status" value="1"/>
</dbReference>
<evidence type="ECO:0000313" key="4">
    <source>
        <dbReference type="EMBL" id="EFH81666.1"/>
    </source>
</evidence>
<feature type="domain" description="Peptidase S9 prolyl oligopeptidase catalytic" evidence="3">
    <location>
        <begin position="502"/>
        <end position="702"/>
    </location>
</feature>
<evidence type="ECO:0000256" key="1">
    <source>
        <dbReference type="ARBA" id="ARBA00022801"/>
    </source>
</evidence>
<evidence type="ECO:0000313" key="5">
    <source>
        <dbReference type="Proteomes" id="UP000004508"/>
    </source>
</evidence>
<dbReference type="eggNOG" id="COG1506">
    <property type="taxonomic scope" value="Bacteria"/>
</dbReference>
<evidence type="ECO:0000259" key="3">
    <source>
        <dbReference type="Pfam" id="PF00326"/>
    </source>
</evidence>
<dbReference type="SUPFAM" id="SSF53474">
    <property type="entry name" value="alpha/beta-Hydrolases"/>
    <property type="match status" value="1"/>
</dbReference>
<dbReference type="Gene3D" id="2.120.10.30">
    <property type="entry name" value="TolB, C-terminal domain"/>
    <property type="match status" value="2"/>
</dbReference>
<evidence type="ECO:0000256" key="2">
    <source>
        <dbReference type="ARBA" id="ARBA00022825"/>
    </source>
</evidence>
<proteinExistence type="predicted"/>
<keyword evidence="2" id="KW-0645">Protease</keyword>
<dbReference type="EMBL" id="ADVG01000004">
    <property type="protein sequence ID" value="EFH81666.1"/>
    <property type="molecule type" value="Genomic_DNA"/>
</dbReference>
<dbReference type="PANTHER" id="PTHR42776">
    <property type="entry name" value="SERINE PEPTIDASE S9 FAMILY MEMBER"/>
    <property type="match status" value="1"/>
</dbReference>
<dbReference type="GO" id="GO:0006508">
    <property type="term" value="P:proteolysis"/>
    <property type="evidence" value="ECO:0007669"/>
    <property type="project" value="InterPro"/>
</dbReference>
<keyword evidence="5" id="KW-1185">Reference proteome</keyword>
<reference evidence="4 5" key="1">
    <citation type="journal article" date="2011" name="Stand. Genomic Sci.">
        <title>Non-contiguous finished genome sequence and contextual data of the filamentous soil bacterium Ktedonobacter racemifer type strain (SOSP1-21).</title>
        <authorList>
            <person name="Chang Y.J."/>
            <person name="Land M."/>
            <person name="Hauser L."/>
            <person name="Chertkov O."/>
            <person name="Del Rio T.G."/>
            <person name="Nolan M."/>
            <person name="Copeland A."/>
            <person name="Tice H."/>
            <person name="Cheng J.F."/>
            <person name="Lucas S."/>
            <person name="Han C."/>
            <person name="Goodwin L."/>
            <person name="Pitluck S."/>
            <person name="Ivanova N."/>
            <person name="Ovchinikova G."/>
            <person name="Pati A."/>
            <person name="Chen A."/>
            <person name="Palaniappan K."/>
            <person name="Mavromatis K."/>
            <person name="Liolios K."/>
            <person name="Brettin T."/>
            <person name="Fiebig A."/>
            <person name="Rohde M."/>
            <person name="Abt B."/>
            <person name="Goker M."/>
            <person name="Detter J.C."/>
            <person name="Woyke T."/>
            <person name="Bristow J."/>
            <person name="Eisen J.A."/>
            <person name="Markowitz V."/>
            <person name="Hugenholtz P."/>
            <person name="Kyrpides N.C."/>
            <person name="Klenk H.P."/>
            <person name="Lapidus A."/>
        </authorList>
    </citation>
    <scope>NUCLEOTIDE SEQUENCE [LARGE SCALE GENOMIC DNA]</scope>
    <source>
        <strain evidence="5">DSM 44963</strain>
    </source>
</reference>
<dbReference type="SUPFAM" id="SSF82171">
    <property type="entry name" value="DPP6 N-terminal domain-like"/>
    <property type="match status" value="1"/>
</dbReference>
<protein>
    <submittedName>
        <fullName evidence="4">Peptidase S9 prolyl oligopeptidase active site domain protein</fullName>
    </submittedName>
</protein>
<dbReference type="eggNOG" id="COG0823">
    <property type="taxonomic scope" value="Bacteria"/>
</dbReference>
<dbReference type="Pfam" id="PF07676">
    <property type="entry name" value="PD40"/>
    <property type="match status" value="1"/>
</dbReference>
<dbReference type="PANTHER" id="PTHR42776:SF27">
    <property type="entry name" value="DIPEPTIDYL PEPTIDASE FAMILY MEMBER 6"/>
    <property type="match status" value="1"/>
</dbReference>